<gene>
    <name evidence="1" type="ORF">CRHIZ90672A_00012462</name>
</gene>
<dbReference type="EMBL" id="CABFNQ020000553">
    <property type="protein sequence ID" value="CAH0019310.1"/>
    <property type="molecule type" value="Genomic_DNA"/>
</dbReference>
<proteinExistence type="predicted"/>
<reference evidence="1" key="1">
    <citation type="submission" date="2021-10" db="EMBL/GenBank/DDBJ databases">
        <authorList>
            <person name="Piombo E."/>
        </authorList>
    </citation>
    <scope>NUCLEOTIDE SEQUENCE</scope>
</reference>
<name>A0A9N9V961_9HYPO</name>
<evidence type="ECO:0000313" key="1">
    <source>
        <dbReference type="EMBL" id="CAH0019310.1"/>
    </source>
</evidence>
<dbReference type="OrthoDB" id="5148696at2759"/>
<dbReference type="Proteomes" id="UP000696573">
    <property type="component" value="Unassembled WGS sequence"/>
</dbReference>
<evidence type="ECO:0000313" key="2">
    <source>
        <dbReference type="Proteomes" id="UP000696573"/>
    </source>
</evidence>
<protein>
    <submittedName>
        <fullName evidence="1">Uncharacterized protein</fullName>
    </submittedName>
</protein>
<dbReference type="AlphaFoldDB" id="A0A9N9V961"/>
<comment type="caution">
    <text evidence="1">The sequence shown here is derived from an EMBL/GenBank/DDBJ whole genome shotgun (WGS) entry which is preliminary data.</text>
</comment>
<accession>A0A9N9V961</accession>
<sequence length="110" mass="12420">MPELTIIIDLSKTPLTSHLGFWFFDRESRARLSPERDIRCGNWQEFDVGRNLTTEETKNRIRGIDDKSTDGTAKDLGFYGTGVIETKYAAKHHIVVAGWNPAHSVASFLP</sequence>
<organism evidence="1 2">
    <name type="scientific">Clonostachys rhizophaga</name>
    <dbReference type="NCBI Taxonomy" id="160324"/>
    <lineage>
        <taxon>Eukaryota</taxon>
        <taxon>Fungi</taxon>
        <taxon>Dikarya</taxon>
        <taxon>Ascomycota</taxon>
        <taxon>Pezizomycotina</taxon>
        <taxon>Sordariomycetes</taxon>
        <taxon>Hypocreomycetidae</taxon>
        <taxon>Hypocreales</taxon>
        <taxon>Bionectriaceae</taxon>
        <taxon>Clonostachys</taxon>
    </lineage>
</organism>
<keyword evidence="2" id="KW-1185">Reference proteome</keyword>